<keyword evidence="5 7" id="KW-0472">Membrane</keyword>
<gene>
    <name evidence="8" type="primary">NPF5.7_6</name>
    <name evidence="8" type="ORF">A4A49_60625</name>
</gene>
<dbReference type="Gene3D" id="1.20.1250.20">
    <property type="entry name" value="MFS general substrate transporter like domains"/>
    <property type="match status" value="1"/>
</dbReference>
<dbReference type="Gramene" id="OIS97301">
    <property type="protein sequence ID" value="OIS97301"/>
    <property type="gene ID" value="A4A49_60625"/>
</dbReference>
<dbReference type="Proteomes" id="UP000187609">
    <property type="component" value="Unassembled WGS sequence"/>
</dbReference>
<evidence type="ECO:0000256" key="6">
    <source>
        <dbReference type="ARBA" id="ARBA00044504"/>
    </source>
</evidence>
<dbReference type="EMBL" id="MJEQ01037193">
    <property type="protein sequence ID" value="OIS97301.1"/>
    <property type="molecule type" value="Genomic_DNA"/>
</dbReference>
<dbReference type="InterPro" id="IPR036259">
    <property type="entry name" value="MFS_trans_sf"/>
</dbReference>
<evidence type="ECO:0000313" key="8">
    <source>
        <dbReference type="EMBL" id="OIS97301.1"/>
    </source>
</evidence>
<evidence type="ECO:0000256" key="5">
    <source>
        <dbReference type="ARBA" id="ARBA00023136"/>
    </source>
</evidence>
<evidence type="ECO:0000256" key="3">
    <source>
        <dbReference type="ARBA" id="ARBA00022692"/>
    </source>
</evidence>
<keyword evidence="4 7" id="KW-1133">Transmembrane helix</keyword>
<evidence type="ECO:0000256" key="1">
    <source>
        <dbReference type="ARBA" id="ARBA00004141"/>
    </source>
</evidence>
<comment type="subcellular location">
    <subcellularLocation>
        <location evidence="1">Membrane</location>
        <topology evidence="1">Multi-pass membrane protein</topology>
    </subcellularLocation>
</comment>
<accession>A0A1J6HWV7</accession>
<evidence type="ECO:0000313" key="9">
    <source>
        <dbReference type="Proteomes" id="UP000187609"/>
    </source>
</evidence>
<sequence>MWSAGIITAAAAEFLETYNPQAATFFIKQGVQLNWKIIHNFEIPPASIFALAAVGMIISVTIYEKILVPVLRRATGNERGISILQRIGIGMIYSVSTM</sequence>
<dbReference type="PANTHER" id="PTHR11654">
    <property type="entry name" value="OLIGOPEPTIDE TRANSPORTER-RELATED"/>
    <property type="match status" value="1"/>
</dbReference>
<evidence type="ECO:0000256" key="4">
    <source>
        <dbReference type="ARBA" id="ARBA00022989"/>
    </source>
</evidence>
<evidence type="ECO:0000256" key="7">
    <source>
        <dbReference type="SAM" id="Phobius"/>
    </source>
</evidence>
<dbReference type="GO" id="GO:0022857">
    <property type="term" value="F:transmembrane transporter activity"/>
    <property type="evidence" value="ECO:0007669"/>
    <property type="project" value="InterPro"/>
</dbReference>
<dbReference type="SMR" id="A0A1J6HWV7"/>
<reference evidence="8" key="1">
    <citation type="submission" date="2016-11" db="EMBL/GenBank/DDBJ databases">
        <title>The genome of Nicotiana attenuata.</title>
        <authorList>
            <person name="Xu S."/>
            <person name="Brockmoeller T."/>
            <person name="Gaquerel E."/>
            <person name="Navarro A."/>
            <person name="Kuhl H."/>
            <person name="Gase K."/>
            <person name="Ling Z."/>
            <person name="Zhou W."/>
            <person name="Kreitzer C."/>
            <person name="Stanke M."/>
            <person name="Tang H."/>
            <person name="Lyons E."/>
            <person name="Pandey P."/>
            <person name="Pandey S.P."/>
            <person name="Timmermann B."/>
            <person name="Baldwin I.T."/>
        </authorList>
    </citation>
    <scope>NUCLEOTIDE SEQUENCE [LARGE SCALE GENOMIC DNA]</scope>
    <source>
        <strain evidence="8">UT</strain>
    </source>
</reference>
<dbReference type="STRING" id="49451.A0A1J6HWV7"/>
<feature type="non-terminal residue" evidence="8">
    <location>
        <position position="98"/>
    </location>
</feature>
<evidence type="ECO:0000256" key="2">
    <source>
        <dbReference type="ARBA" id="ARBA00005982"/>
    </source>
</evidence>
<proteinExistence type="inferred from homology"/>
<dbReference type="AlphaFoldDB" id="A0A1J6HWV7"/>
<dbReference type="InterPro" id="IPR000109">
    <property type="entry name" value="POT_fam"/>
</dbReference>
<feature type="transmembrane region" description="Helical" evidence="7">
    <location>
        <begin position="43"/>
        <end position="63"/>
    </location>
</feature>
<keyword evidence="9" id="KW-1185">Reference proteome</keyword>
<keyword evidence="3 7" id="KW-0812">Transmembrane</keyword>
<name>A0A1J6HWV7_NICAT</name>
<comment type="caution">
    <text evidence="8">The sequence shown here is derived from an EMBL/GenBank/DDBJ whole genome shotgun (WGS) entry which is preliminary data.</text>
</comment>
<protein>
    <submittedName>
        <fullName evidence="8">Protein nrt1 ptr family 5.7</fullName>
    </submittedName>
</protein>
<dbReference type="Pfam" id="PF00854">
    <property type="entry name" value="PTR2"/>
    <property type="match status" value="1"/>
</dbReference>
<dbReference type="GO" id="GO:0016020">
    <property type="term" value="C:membrane"/>
    <property type="evidence" value="ECO:0007669"/>
    <property type="project" value="UniProtKB-SubCell"/>
</dbReference>
<comment type="similarity">
    <text evidence="6">Belongs to the major facilitator superfamily. Phosphate:H(+) symporter (TC 2.A.1.9) family.</text>
</comment>
<organism evidence="8 9">
    <name type="scientific">Nicotiana attenuata</name>
    <name type="common">Coyote tobacco</name>
    <dbReference type="NCBI Taxonomy" id="49451"/>
    <lineage>
        <taxon>Eukaryota</taxon>
        <taxon>Viridiplantae</taxon>
        <taxon>Streptophyta</taxon>
        <taxon>Embryophyta</taxon>
        <taxon>Tracheophyta</taxon>
        <taxon>Spermatophyta</taxon>
        <taxon>Magnoliopsida</taxon>
        <taxon>eudicotyledons</taxon>
        <taxon>Gunneridae</taxon>
        <taxon>Pentapetalae</taxon>
        <taxon>asterids</taxon>
        <taxon>lamiids</taxon>
        <taxon>Solanales</taxon>
        <taxon>Solanaceae</taxon>
        <taxon>Nicotianoideae</taxon>
        <taxon>Nicotianeae</taxon>
        <taxon>Nicotiana</taxon>
    </lineage>
</organism>
<comment type="similarity">
    <text evidence="2">Belongs to the major facilitator superfamily. Proton-dependent oligopeptide transporter (POT/PTR) (TC 2.A.17) family.</text>
</comment>